<dbReference type="Proteomes" id="UP000295188">
    <property type="component" value="Unassembled WGS sequence"/>
</dbReference>
<dbReference type="RefSeq" id="WP_132549350.1">
    <property type="nucleotide sequence ID" value="NZ_SMAA01000008.1"/>
</dbReference>
<dbReference type="Gene3D" id="2.40.50.140">
    <property type="entry name" value="Nucleic acid-binding proteins"/>
    <property type="match status" value="3"/>
</dbReference>
<dbReference type="NCBIfam" id="TIGR02063">
    <property type="entry name" value="RNase_R"/>
    <property type="match status" value="1"/>
</dbReference>
<keyword evidence="3 8" id="KW-0963">Cytoplasm</keyword>
<dbReference type="PANTHER" id="PTHR23355">
    <property type="entry name" value="RIBONUCLEASE"/>
    <property type="match status" value="1"/>
</dbReference>
<dbReference type="InterPro" id="IPR011129">
    <property type="entry name" value="CSD"/>
</dbReference>
<dbReference type="GO" id="GO:0008859">
    <property type="term" value="F:exoribonuclease II activity"/>
    <property type="evidence" value="ECO:0007669"/>
    <property type="project" value="UniProtKB-UniRule"/>
</dbReference>
<dbReference type="InterPro" id="IPR050180">
    <property type="entry name" value="RNR_Ribonuclease"/>
</dbReference>
<feature type="domain" description="S1 motif" evidence="10">
    <location>
        <begin position="630"/>
        <end position="710"/>
    </location>
</feature>
<dbReference type="EC" id="3.1.13.1" evidence="8"/>
<sequence>MQLQERVLDFMENQASRPVSEEDIANGLTLNNEELIQLFSVLDDMESRGLIVRNRNDLCGLPSQMNLVVGHLSMNSKGFGFIIPDDPREAEKGDVFIPPTLLNCSMNNDKVIARLNDSSLNGRSREGEVIRILEHANKQIVGTFEKSTSFGFVTPDDKKLTQDVFIHKRNFNGAAIGTKVVVQITRWPKKRQNPEGKIIEVLGKIDDPGIDILSVIHQYELPLDFPEEVKKAAKKIPLTVQEKDYKQRTDRRDLKIITVDGEDAKDLDDGVYAKKLDNGNFFLGVYIADVSHYVRENSPLDLEARKRGTSVYLADRVIPMLPTRLCNGICSLNAGEDRLSMAAEMEIDSNGKIVSYKILPTVIHVYRRLTYDIVNKILVDKDKETIDANADLLPLLNPLLEIRNILKKQRNIRGSIDFNIPEIKVKLDSKGLPIALLKRTGSLGESIIEECMLAANETVAKHMFMKKTPFIYRIHEQPDKEKIDSLNDLLSAFNLHINKDTETDSINPKAIQHVLEKVSGKPEEKIISSVALRTMQQARYCEENFGHFGLAAKYYTHFTSPIRRYPDLIVHRLLTEILPTGKISTARTEQLKKLLPEIALSSSIRERVATDAERDTVDMKKIEYMARFVGDEFSGVISGVTAFGIFVELDNGVEGLVHVSSMVNDYYEYIEKKYALIGRRTNTSYKIGDVVNVILMRADIKERMIDFILKDNGVYNQVNYKSVNNNHKTSKTEKAKAGTAKTGTTKSTNSHKKNTRRHSSGTNNFKKGKRKSTHK</sequence>
<name>A0A4V2URV0_9FIRM</name>
<dbReference type="OrthoDB" id="9764149at2"/>
<comment type="caution">
    <text evidence="11">The sequence shown here is derived from an EMBL/GenBank/DDBJ whole genome shotgun (WGS) entry which is preliminary data.</text>
</comment>
<comment type="subcellular location">
    <subcellularLocation>
        <location evidence="2 8">Cytoplasm</location>
    </subcellularLocation>
</comment>
<dbReference type="SMART" id="SM00316">
    <property type="entry name" value="S1"/>
    <property type="match status" value="1"/>
</dbReference>
<evidence type="ECO:0000256" key="9">
    <source>
        <dbReference type="SAM" id="MobiDB-lite"/>
    </source>
</evidence>
<evidence type="ECO:0000313" key="11">
    <source>
        <dbReference type="EMBL" id="TCS78982.1"/>
    </source>
</evidence>
<keyword evidence="7 8" id="KW-0694">RNA-binding</keyword>
<dbReference type="InterPro" id="IPR040476">
    <property type="entry name" value="CSD2"/>
</dbReference>
<dbReference type="PANTHER" id="PTHR23355:SF9">
    <property type="entry name" value="DIS3-LIKE EXONUCLEASE 2"/>
    <property type="match status" value="1"/>
</dbReference>
<evidence type="ECO:0000256" key="1">
    <source>
        <dbReference type="ARBA" id="ARBA00001849"/>
    </source>
</evidence>
<dbReference type="NCBIfam" id="TIGR00358">
    <property type="entry name" value="3_prime_RNase"/>
    <property type="match status" value="1"/>
</dbReference>
<evidence type="ECO:0000256" key="3">
    <source>
        <dbReference type="ARBA" id="ARBA00022490"/>
    </source>
</evidence>
<feature type="compositionally biased region" description="Low complexity" evidence="9">
    <location>
        <begin position="737"/>
        <end position="748"/>
    </location>
</feature>
<evidence type="ECO:0000256" key="7">
    <source>
        <dbReference type="ARBA" id="ARBA00022884"/>
    </source>
</evidence>
<feature type="region of interest" description="Disordered" evidence="9">
    <location>
        <begin position="726"/>
        <end position="775"/>
    </location>
</feature>
<keyword evidence="12" id="KW-1185">Reference proteome</keyword>
<evidence type="ECO:0000256" key="2">
    <source>
        <dbReference type="ARBA" id="ARBA00004496"/>
    </source>
</evidence>
<dbReference type="HAMAP" id="MF_01895">
    <property type="entry name" value="RNase_R"/>
    <property type="match status" value="1"/>
</dbReference>
<keyword evidence="5 8" id="KW-0378">Hydrolase</keyword>
<comment type="function">
    <text evidence="8">3'-5' exoribonuclease that releases 5'-nucleoside monophosphates and is involved in maturation of structured RNAs.</text>
</comment>
<dbReference type="CDD" id="cd04471">
    <property type="entry name" value="S1_RNase_R"/>
    <property type="match status" value="1"/>
</dbReference>
<dbReference type="Pfam" id="PF08206">
    <property type="entry name" value="OB_RNB"/>
    <property type="match status" value="1"/>
</dbReference>
<dbReference type="Pfam" id="PF00773">
    <property type="entry name" value="RNB"/>
    <property type="match status" value="1"/>
</dbReference>
<organism evidence="11 12">
    <name type="scientific">Pectinatus cerevisiiphilus</name>
    <dbReference type="NCBI Taxonomy" id="86956"/>
    <lineage>
        <taxon>Bacteria</taxon>
        <taxon>Bacillati</taxon>
        <taxon>Bacillota</taxon>
        <taxon>Negativicutes</taxon>
        <taxon>Selenomonadales</taxon>
        <taxon>Selenomonadaceae</taxon>
        <taxon>Pectinatus</taxon>
    </lineage>
</organism>
<comment type="catalytic activity">
    <reaction evidence="1 8">
        <text>Exonucleolytic cleavage in the 3'- to 5'-direction to yield nucleoside 5'-phosphates.</text>
        <dbReference type="EC" id="3.1.13.1"/>
    </reaction>
</comment>
<dbReference type="InterPro" id="IPR012340">
    <property type="entry name" value="NA-bd_OB-fold"/>
</dbReference>
<dbReference type="Pfam" id="PF17876">
    <property type="entry name" value="CSD2"/>
    <property type="match status" value="1"/>
</dbReference>
<dbReference type="SUPFAM" id="SSF50249">
    <property type="entry name" value="Nucleic acid-binding proteins"/>
    <property type="match status" value="3"/>
</dbReference>
<keyword evidence="4 8" id="KW-0540">Nuclease</keyword>
<evidence type="ECO:0000256" key="5">
    <source>
        <dbReference type="ARBA" id="ARBA00022801"/>
    </source>
</evidence>
<evidence type="ECO:0000313" key="12">
    <source>
        <dbReference type="Proteomes" id="UP000295188"/>
    </source>
</evidence>
<evidence type="ECO:0000259" key="10">
    <source>
        <dbReference type="PROSITE" id="PS50126"/>
    </source>
</evidence>
<dbReference type="AlphaFoldDB" id="A0A4V2URV0"/>
<proteinExistence type="inferred from homology"/>
<dbReference type="Pfam" id="PF00575">
    <property type="entry name" value="S1"/>
    <property type="match status" value="1"/>
</dbReference>
<evidence type="ECO:0000256" key="6">
    <source>
        <dbReference type="ARBA" id="ARBA00022839"/>
    </source>
</evidence>
<dbReference type="InterPro" id="IPR011805">
    <property type="entry name" value="RNase_R"/>
</dbReference>
<reference evidence="11 12" key="1">
    <citation type="submission" date="2019-03" db="EMBL/GenBank/DDBJ databases">
        <title>Genomic Encyclopedia of Type Strains, Phase IV (KMG-IV): sequencing the most valuable type-strain genomes for metagenomic binning, comparative biology and taxonomic classification.</title>
        <authorList>
            <person name="Goeker M."/>
        </authorList>
    </citation>
    <scope>NUCLEOTIDE SEQUENCE [LARGE SCALE GENOMIC DNA]</scope>
    <source>
        <strain evidence="11 12">DSM 20467</strain>
    </source>
</reference>
<dbReference type="GO" id="GO:0006402">
    <property type="term" value="P:mRNA catabolic process"/>
    <property type="evidence" value="ECO:0007669"/>
    <property type="project" value="TreeGrafter"/>
</dbReference>
<dbReference type="GO" id="GO:0003723">
    <property type="term" value="F:RNA binding"/>
    <property type="evidence" value="ECO:0007669"/>
    <property type="project" value="UniProtKB-UniRule"/>
</dbReference>
<protein>
    <recommendedName>
        <fullName evidence="8">Ribonuclease R</fullName>
        <shortName evidence="8">RNase R</shortName>
        <ecNumber evidence="8">3.1.13.1</ecNumber>
    </recommendedName>
</protein>
<accession>A0A4V2URV0</accession>
<dbReference type="InterPro" id="IPR001900">
    <property type="entry name" value="RNase_II/R"/>
</dbReference>
<dbReference type="EMBL" id="SMAA01000008">
    <property type="protein sequence ID" value="TCS78982.1"/>
    <property type="molecule type" value="Genomic_DNA"/>
</dbReference>
<evidence type="ECO:0000256" key="4">
    <source>
        <dbReference type="ARBA" id="ARBA00022722"/>
    </source>
</evidence>
<dbReference type="InterPro" id="IPR022966">
    <property type="entry name" value="RNase_II/R_CS"/>
</dbReference>
<feature type="compositionally biased region" description="Basic residues" evidence="9">
    <location>
        <begin position="749"/>
        <end position="759"/>
    </location>
</feature>
<dbReference type="InterPro" id="IPR004476">
    <property type="entry name" value="RNase_II/RNase_R"/>
</dbReference>
<gene>
    <name evidence="8" type="primary">rnr</name>
    <name evidence="11" type="ORF">EDC37_10841</name>
</gene>
<dbReference type="SMART" id="SM00955">
    <property type="entry name" value="RNB"/>
    <property type="match status" value="1"/>
</dbReference>
<feature type="compositionally biased region" description="Basic residues" evidence="9">
    <location>
        <begin position="766"/>
        <end position="775"/>
    </location>
</feature>
<dbReference type="InterPro" id="IPR013223">
    <property type="entry name" value="RNase_B_OB_dom"/>
</dbReference>
<keyword evidence="6 8" id="KW-0269">Exonuclease</keyword>
<dbReference type="InterPro" id="IPR003029">
    <property type="entry name" value="S1_domain"/>
</dbReference>
<dbReference type="PROSITE" id="PS50126">
    <property type="entry name" value="S1"/>
    <property type="match status" value="1"/>
</dbReference>
<dbReference type="PROSITE" id="PS01175">
    <property type="entry name" value="RIBONUCLEASE_II"/>
    <property type="match status" value="1"/>
</dbReference>
<comment type="similarity">
    <text evidence="8">Belongs to the RNR ribonuclease family. RNase R subfamily.</text>
</comment>
<dbReference type="SMART" id="SM00357">
    <property type="entry name" value="CSP"/>
    <property type="match status" value="2"/>
</dbReference>
<evidence type="ECO:0000256" key="8">
    <source>
        <dbReference type="HAMAP-Rule" id="MF_01895"/>
    </source>
</evidence>
<dbReference type="GO" id="GO:0005829">
    <property type="term" value="C:cytosol"/>
    <property type="evidence" value="ECO:0007669"/>
    <property type="project" value="TreeGrafter"/>
</dbReference>